<keyword evidence="2" id="KW-0520">NAD</keyword>
<dbReference type="SUPFAM" id="SSF81935">
    <property type="entry name" value="N-terminal domain of bifunctional PutA protein"/>
    <property type="match status" value="1"/>
</dbReference>
<dbReference type="EC" id="1.5.5.2" evidence="6"/>
<dbReference type="NCBIfam" id="NF008869">
    <property type="entry name" value="PRK11904.1"/>
    <property type="match status" value="1"/>
</dbReference>
<organism evidence="6">
    <name type="scientific">hydrothermal vent metagenome</name>
    <dbReference type="NCBI Taxonomy" id="652676"/>
    <lineage>
        <taxon>unclassified sequences</taxon>
        <taxon>metagenomes</taxon>
        <taxon>ecological metagenomes</taxon>
    </lineage>
</organism>
<dbReference type="GO" id="GO:0003700">
    <property type="term" value="F:DNA-binding transcription factor activity"/>
    <property type="evidence" value="ECO:0007669"/>
    <property type="project" value="InterPro"/>
</dbReference>
<dbReference type="SUPFAM" id="SSF51730">
    <property type="entry name" value="FAD-linked oxidoreductase"/>
    <property type="match status" value="1"/>
</dbReference>
<dbReference type="InterPro" id="IPR050485">
    <property type="entry name" value="Proline_metab_enzyme"/>
</dbReference>
<dbReference type="Pfam" id="PF01619">
    <property type="entry name" value="Pro_dh"/>
    <property type="match status" value="1"/>
</dbReference>
<dbReference type="InterPro" id="IPR024082">
    <property type="entry name" value="PRODH_PutA_dom_II"/>
</dbReference>
<dbReference type="PROSITE" id="PS00687">
    <property type="entry name" value="ALDEHYDE_DEHYDR_GLU"/>
    <property type="match status" value="1"/>
</dbReference>
<dbReference type="Gene3D" id="1.20.5.460">
    <property type="entry name" value="Single helix bin"/>
    <property type="match status" value="1"/>
</dbReference>
<dbReference type="PANTHER" id="PTHR42862:SF1">
    <property type="entry name" value="DELTA-1-PYRROLINE-5-CARBOXYLATE DEHYDROGENASE 2, ISOFORM A-RELATED"/>
    <property type="match status" value="1"/>
</dbReference>
<dbReference type="PIRSF" id="PIRSF000197">
    <property type="entry name" value="Bifunct_PutA"/>
    <property type="match status" value="1"/>
</dbReference>
<dbReference type="Gene3D" id="3.20.20.220">
    <property type="match status" value="1"/>
</dbReference>
<dbReference type="GO" id="GO:0009898">
    <property type="term" value="C:cytoplasmic side of plasma membrane"/>
    <property type="evidence" value="ECO:0007669"/>
    <property type="project" value="TreeGrafter"/>
</dbReference>
<dbReference type="InterPro" id="IPR005933">
    <property type="entry name" value="PutA_C"/>
</dbReference>
<dbReference type="Pfam" id="PF00171">
    <property type="entry name" value="Aldedh"/>
    <property type="match status" value="1"/>
</dbReference>
<dbReference type="AlphaFoldDB" id="A0A3B1AJ33"/>
<evidence type="ECO:0000256" key="1">
    <source>
        <dbReference type="ARBA" id="ARBA00023002"/>
    </source>
</evidence>
<dbReference type="SUPFAM" id="SSF53720">
    <property type="entry name" value="ALDH-like"/>
    <property type="match status" value="1"/>
</dbReference>
<evidence type="ECO:0000256" key="2">
    <source>
        <dbReference type="ARBA" id="ARBA00023027"/>
    </source>
</evidence>
<name>A0A3B1AJ33_9ZZZZ</name>
<dbReference type="InterPro" id="IPR002872">
    <property type="entry name" value="Proline_DH_dom"/>
</dbReference>
<dbReference type="EMBL" id="UOFS01000042">
    <property type="protein sequence ID" value="VAX00033.1"/>
    <property type="molecule type" value="Genomic_DNA"/>
</dbReference>
<sequence length="1041" mass="115419">MFNIHNDYSEKRQAIVKNYVLEENAYVDYLLTIIGNTESSLQSIQKLATSLVLEVRTRHTEQQGMLAFIRQYNLSTEEGMVLMCLAEALLRIPDAASANKLIRDKLSQTNWQDYLGESDSAFVNAATWGLLLSGKLVQLKPDVSNNISHYINTLINKSSETIIRAALKEAMRFMGTQFVLAETIEDAIKHNGLFSFDMLGEAAISADTAERYFNDYLTTIKTIAQHQDSTNSISIKLSALHCRYEFSQQSILQLELYPKLKDLIETAIKLNVAITLDAEESNRLDIMLDAFQYMYDIALEHNWSHLGIAVQAYQFRALPVLKWLNDVSTKNACNINVRLVKGAYWDSEIKLAQQQGLEYYPVYTRKENTDLAYLCCAQYLFSCKAITPQFATHNAHTISSIIEYSKSFKTKKFEFQRLFGMGELLYDCLFKKHNITCRVYAPVGDYKSLLSYLVRRLLENGANSSFVQRIENIKIDVASITRDPLITVKNHNSHCNPNITLPSDIFKPSRKNAAGINLSNIHSLKKLDLILSEVYHKQYHVTPIINGISSSESSHYRTTRQIINPANSADVIAQLELATQDDINNAMTQAKTAFKKWSSSNITVRSDCLVKLSNLIEENTELLIALCIREAGRCIHDALAEIREAIDFCRYYATKATELFEPQELAGPTGETNILKIQARGIFVCISPWNFPIAIFTGQIVAALVSGNCVLAKPAQQSSLCASKIIELCYLAGIPKSVLYFLPAASADSSDCLLQHSNLAGVVFTGSLTSANKIKHALVSRAGAIVPLIAETGGMNAMIVDSSALAEQVVVDIVNSAFNSAGQRCSSLRFLYLQNDIADNIIDLLIGAVVELSIADPRSLATDIGPLIDQKSKAKIIQHLHFLNDSVFANSLYDVNLTQQQDTKDDLFIHPAIYEIKKLCNIPEEVFGPVLHIIRYPQADLRHVVDEINDSGFGLTLGIHSRISSNIELVCQHAKVGNIYVNRNIIGAVVGVQPFGGQGCSGTGPKAGGPHYLKSFCTEQVISTNITAIGGNSALLNTESD</sequence>
<feature type="domain" description="Aldehyde dehydrogenase" evidence="3">
    <location>
        <begin position="558"/>
        <end position="1020"/>
    </location>
</feature>
<dbReference type="GO" id="GO:0010133">
    <property type="term" value="P:L-proline catabolic process to L-glutamate"/>
    <property type="evidence" value="ECO:0007669"/>
    <property type="project" value="InterPro"/>
</dbReference>
<reference evidence="6" key="1">
    <citation type="submission" date="2018-06" db="EMBL/GenBank/DDBJ databases">
        <authorList>
            <person name="Zhirakovskaya E."/>
        </authorList>
    </citation>
    <scope>NUCLEOTIDE SEQUENCE</scope>
</reference>
<dbReference type="GO" id="GO:0003842">
    <property type="term" value="F:L-glutamate gamma-semialdehyde dehydrogenase activity"/>
    <property type="evidence" value="ECO:0007669"/>
    <property type="project" value="UniProtKB-EC"/>
</dbReference>
<dbReference type="EC" id="1.2.1.88" evidence="6"/>
<dbReference type="GO" id="GO:0004657">
    <property type="term" value="F:proline dehydrogenase activity"/>
    <property type="evidence" value="ECO:0007669"/>
    <property type="project" value="UniProtKB-EC"/>
</dbReference>
<dbReference type="Pfam" id="PF14850">
    <property type="entry name" value="Pro_dh-DNA_bdg"/>
    <property type="match status" value="1"/>
</dbReference>
<dbReference type="InterPro" id="IPR029510">
    <property type="entry name" value="Ald_DH_CS_GLU"/>
</dbReference>
<feature type="domain" description="Proline dehydrogenase" evidence="4">
    <location>
        <begin position="182"/>
        <end position="469"/>
    </location>
</feature>
<dbReference type="NCBIfam" id="TIGR01238">
    <property type="entry name" value="D1pyr5carbox3"/>
    <property type="match status" value="1"/>
</dbReference>
<evidence type="ECO:0000313" key="6">
    <source>
        <dbReference type="EMBL" id="VAX00033.1"/>
    </source>
</evidence>
<dbReference type="Gene3D" id="3.40.605.10">
    <property type="entry name" value="Aldehyde Dehydrogenase, Chain A, domain 1"/>
    <property type="match status" value="1"/>
</dbReference>
<dbReference type="InterPro" id="IPR016162">
    <property type="entry name" value="Ald_DH_N"/>
</dbReference>
<evidence type="ECO:0000259" key="3">
    <source>
        <dbReference type="Pfam" id="PF00171"/>
    </source>
</evidence>
<proteinExistence type="predicted"/>
<dbReference type="PANTHER" id="PTHR42862">
    <property type="entry name" value="DELTA-1-PYRROLINE-5-CARBOXYLATE DEHYDROGENASE 1, ISOFORM A-RELATED"/>
    <property type="match status" value="1"/>
</dbReference>
<accession>A0A3B1AJ33</accession>
<dbReference type="CDD" id="cd07125">
    <property type="entry name" value="ALDH_PutA-P5CDH"/>
    <property type="match status" value="1"/>
</dbReference>
<dbReference type="InterPro" id="IPR016161">
    <property type="entry name" value="Ald_DH/histidinol_DH"/>
</dbReference>
<evidence type="ECO:0000259" key="4">
    <source>
        <dbReference type="Pfam" id="PF01619"/>
    </source>
</evidence>
<dbReference type="InterPro" id="IPR015590">
    <property type="entry name" value="Aldehyde_DH_dom"/>
</dbReference>
<dbReference type="InterPro" id="IPR029041">
    <property type="entry name" value="FAD-linked_oxidoreductase-like"/>
</dbReference>
<dbReference type="Gene3D" id="3.40.309.10">
    <property type="entry name" value="Aldehyde Dehydrogenase, Chain A, domain 2"/>
    <property type="match status" value="1"/>
</dbReference>
<dbReference type="FunFam" id="3.40.309.10:FF:000005">
    <property type="entry name" value="1-pyrroline-5-carboxylate dehydrogenase 1"/>
    <property type="match status" value="1"/>
</dbReference>
<evidence type="ECO:0000259" key="5">
    <source>
        <dbReference type="Pfam" id="PF14850"/>
    </source>
</evidence>
<protein>
    <submittedName>
        <fullName evidence="6">Proline dehydrogenase / Delta-1-pyrroline-5-carboxylate dehydrogenase</fullName>
        <ecNumber evidence="6">1.2.1.88</ecNumber>
        <ecNumber evidence="6">1.5.5.2</ecNumber>
    </submittedName>
</protein>
<feature type="domain" description="Proline dehydrogenase PutA" evidence="5">
    <location>
        <begin position="66"/>
        <end position="178"/>
    </location>
</feature>
<dbReference type="InterPro" id="IPR024089">
    <property type="entry name" value="PRODH_PutA_dom_I/II"/>
</dbReference>
<dbReference type="InterPro" id="IPR025703">
    <property type="entry name" value="Bifunct_PutA"/>
</dbReference>
<keyword evidence="1 6" id="KW-0560">Oxidoreductase</keyword>
<dbReference type="InterPro" id="IPR016163">
    <property type="entry name" value="Ald_DH_C"/>
</dbReference>
<gene>
    <name evidence="6" type="ORF">MNBD_GAMMA22-1098</name>
</gene>